<evidence type="ECO:0000256" key="4">
    <source>
        <dbReference type="ARBA" id="ARBA00023143"/>
    </source>
</evidence>
<dbReference type="InterPro" id="IPR010810">
    <property type="entry name" value="Flagellin_hook_IN_motif"/>
</dbReference>
<dbReference type="InterPro" id="IPR010809">
    <property type="entry name" value="FliD_C"/>
</dbReference>
<dbReference type="GO" id="GO:0009421">
    <property type="term" value="C:bacterial-type flagellum filament cap"/>
    <property type="evidence" value="ECO:0007669"/>
    <property type="project" value="InterPro"/>
</dbReference>
<dbReference type="Pfam" id="PF02465">
    <property type="entry name" value="FliD_N"/>
    <property type="match status" value="1"/>
</dbReference>
<comment type="subcellular location">
    <subcellularLocation>
        <location evidence="5">Secreted</location>
    </subcellularLocation>
    <subcellularLocation>
        <location evidence="5">Bacterial flagellum</location>
    </subcellularLocation>
</comment>
<protein>
    <recommendedName>
        <fullName evidence="5">Flagellar hook-associated protein 2</fullName>
        <shortName evidence="5">HAP2</shortName>
    </recommendedName>
    <alternativeName>
        <fullName evidence="5">Flagellar cap protein</fullName>
    </alternativeName>
</protein>
<proteinExistence type="inferred from homology"/>
<keyword evidence="9" id="KW-1185">Reference proteome</keyword>
<evidence type="ECO:0000256" key="1">
    <source>
        <dbReference type="ARBA" id="ARBA00009764"/>
    </source>
</evidence>
<dbReference type="Pfam" id="PF07196">
    <property type="entry name" value="Flagellin_IN"/>
    <property type="match status" value="1"/>
</dbReference>
<keyword evidence="3" id="KW-0175">Coiled coil</keyword>
<keyword evidence="8" id="KW-0282">Flagellum</keyword>
<sequence>MSTVSSSSSTSSILQQAAQSILSGVTNSQLDVNSLVSALVTGASAAQSQTIATAMTSDQTQLSALGTMQSSMSSLLSSLTGLDDGSIFTNLAATMSGSGITATTTTGAAAGSYSVNVTQIATANQISSKAYAANATLGTGNLNISVGTTSMTVALTSANNTLSGIASAINSASNNPGVTAAVVTGTDGQHLVLTSTQTGAANAVTVSADPTVDAGMATANFTQVTAGQDAKLTVSGTPIDSASNNVTTALSGVTLSLTSAAVGTTQSLSVATNSSSIVSAVQNFTTAYNSWISTVQSLSSYDSTTNTSGPLLGDAMLNSAVNGIASIMASGIQVGGTTYSLAQLGVNLNDDGTLTFTSSTLQSTLAATPAMAQNVFNGTNGIGEQLSSFISSYTDSVTGQIAQRDSTLQTDLTAQQTAETNLSAYQATLTSQYQAEFTQLNTIMSQTQNNTNYLNQLFGGNGAAGTMNKSS</sequence>
<dbReference type="Proteomes" id="UP000256838">
    <property type="component" value="Unassembled WGS sequence"/>
</dbReference>
<dbReference type="InterPro" id="IPR040026">
    <property type="entry name" value="FliD"/>
</dbReference>
<dbReference type="EMBL" id="QRGA01000007">
    <property type="protein sequence ID" value="RDU98383.1"/>
    <property type="molecule type" value="Genomic_DNA"/>
</dbReference>
<dbReference type="RefSeq" id="WP_115534139.1">
    <property type="nucleotide sequence ID" value="NZ_QRGA01000007.1"/>
</dbReference>
<evidence type="ECO:0000256" key="2">
    <source>
        <dbReference type="ARBA" id="ARBA00011255"/>
    </source>
</evidence>
<dbReference type="OrthoDB" id="9034667at2"/>
<accession>A0A3D8JYZ0</accession>
<comment type="similarity">
    <text evidence="1 5">Belongs to the FliD family.</text>
</comment>
<dbReference type="GO" id="GO:0071973">
    <property type="term" value="P:bacterial-type flagellum-dependent cell motility"/>
    <property type="evidence" value="ECO:0007669"/>
    <property type="project" value="TreeGrafter"/>
</dbReference>
<dbReference type="Pfam" id="PF07195">
    <property type="entry name" value="FliD_C"/>
    <property type="match status" value="1"/>
</dbReference>
<comment type="function">
    <text evidence="5">Required for morphogenesis and for the elongation of the flagellar filament by facilitating polymerization of the flagellin monomers at the tip of growing filament. Forms a capping structure, which prevents flagellin subunits (transported through the central channel of the flagellum) from leaking out without polymerization at the distal end.</text>
</comment>
<dbReference type="AlphaFoldDB" id="A0A3D8JYZ0"/>
<name>A0A3D8JYZ0_9BURK</name>
<feature type="domain" description="Flagellar hook-associated protein 2 N-terminal" evidence="6">
    <location>
        <begin position="28"/>
        <end position="123"/>
    </location>
</feature>
<keyword evidence="5" id="KW-0964">Secreted</keyword>
<evidence type="ECO:0000256" key="5">
    <source>
        <dbReference type="RuleBase" id="RU362066"/>
    </source>
</evidence>
<evidence type="ECO:0000259" key="6">
    <source>
        <dbReference type="Pfam" id="PF02465"/>
    </source>
</evidence>
<organism evidence="8 9">
    <name type="scientific">Trinickia dinghuensis</name>
    <dbReference type="NCBI Taxonomy" id="2291023"/>
    <lineage>
        <taxon>Bacteria</taxon>
        <taxon>Pseudomonadati</taxon>
        <taxon>Pseudomonadota</taxon>
        <taxon>Betaproteobacteria</taxon>
        <taxon>Burkholderiales</taxon>
        <taxon>Burkholderiaceae</taxon>
        <taxon>Trinickia</taxon>
    </lineage>
</organism>
<keyword evidence="8" id="KW-0966">Cell projection</keyword>
<keyword evidence="8" id="KW-0969">Cilium</keyword>
<reference evidence="8 9" key="1">
    <citation type="submission" date="2018-08" db="EMBL/GenBank/DDBJ databases">
        <title>Paraburkholderia sp. DHOM06 isolated from forest soil.</title>
        <authorList>
            <person name="Gao Z.-H."/>
            <person name="Qiu L.-H."/>
        </authorList>
    </citation>
    <scope>NUCLEOTIDE SEQUENCE [LARGE SCALE GENOMIC DNA]</scope>
    <source>
        <strain evidence="8 9">DHOM06</strain>
    </source>
</reference>
<comment type="caution">
    <text evidence="8">The sequence shown here is derived from an EMBL/GenBank/DDBJ whole genome shotgun (WGS) entry which is preliminary data.</text>
</comment>
<evidence type="ECO:0000313" key="8">
    <source>
        <dbReference type="EMBL" id="RDU98383.1"/>
    </source>
</evidence>
<gene>
    <name evidence="8" type="ORF">DWV00_13845</name>
</gene>
<keyword evidence="4 5" id="KW-0975">Bacterial flagellum</keyword>
<evidence type="ECO:0000313" key="9">
    <source>
        <dbReference type="Proteomes" id="UP000256838"/>
    </source>
</evidence>
<comment type="subunit">
    <text evidence="2 5">Homopentamer.</text>
</comment>
<dbReference type="GO" id="GO:0005576">
    <property type="term" value="C:extracellular region"/>
    <property type="evidence" value="ECO:0007669"/>
    <property type="project" value="UniProtKB-SubCell"/>
</dbReference>
<dbReference type="InterPro" id="IPR003481">
    <property type="entry name" value="FliD_N"/>
</dbReference>
<feature type="domain" description="Flagellar hook-associated protein 2 C-terminal" evidence="7">
    <location>
        <begin position="227"/>
        <end position="448"/>
    </location>
</feature>
<dbReference type="PANTHER" id="PTHR30288:SF0">
    <property type="entry name" value="FLAGELLAR HOOK-ASSOCIATED PROTEIN 2"/>
    <property type="match status" value="1"/>
</dbReference>
<dbReference type="GO" id="GO:0007155">
    <property type="term" value="P:cell adhesion"/>
    <property type="evidence" value="ECO:0007669"/>
    <property type="project" value="InterPro"/>
</dbReference>
<dbReference type="GO" id="GO:0009424">
    <property type="term" value="C:bacterial-type flagellum hook"/>
    <property type="evidence" value="ECO:0007669"/>
    <property type="project" value="UniProtKB-UniRule"/>
</dbReference>
<evidence type="ECO:0000259" key="7">
    <source>
        <dbReference type="Pfam" id="PF07195"/>
    </source>
</evidence>
<dbReference type="PANTHER" id="PTHR30288">
    <property type="entry name" value="FLAGELLAR CAP/ASSEMBLY PROTEIN FLID"/>
    <property type="match status" value="1"/>
</dbReference>
<evidence type="ECO:0000256" key="3">
    <source>
        <dbReference type="ARBA" id="ARBA00023054"/>
    </source>
</evidence>